<feature type="region of interest" description="Disordered" evidence="1">
    <location>
        <begin position="848"/>
        <end position="900"/>
    </location>
</feature>
<feature type="transmembrane region" description="Helical" evidence="2">
    <location>
        <begin position="63"/>
        <end position="80"/>
    </location>
</feature>
<keyword evidence="2" id="KW-0472">Membrane</keyword>
<feature type="compositionally biased region" description="Basic and acidic residues" evidence="1">
    <location>
        <begin position="848"/>
        <end position="862"/>
    </location>
</feature>
<feature type="compositionally biased region" description="Basic and acidic residues" evidence="1">
    <location>
        <begin position="781"/>
        <end position="800"/>
    </location>
</feature>
<evidence type="ECO:0000313" key="3">
    <source>
        <dbReference type="EMBL" id="KAF1982213.1"/>
    </source>
</evidence>
<evidence type="ECO:0000256" key="2">
    <source>
        <dbReference type="SAM" id="Phobius"/>
    </source>
</evidence>
<feature type="region of interest" description="Disordered" evidence="1">
    <location>
        <begin position="781"/>
        <end position="820"/>
    </location>
</feature>
<dbReference type="OrthoDB" id="5397682at2759"/>
<dbReference type="AlphaFoldDB" id="A0A6G1GMM5"/>
<keyword evidence="4" id="KW-1185">Reference proteome</keyword>
<protein>
    <submittedName>
        <fullName evidence="3">Uncharacterized protein</fullName>
    </submittedName>
</protein>
<dbReference type="PANTHER" id="PTHR33604:SF3">
    <property type="entry name" value="OSJNBA0004B13.7 PROTEIN"/>
    <property type="match status" value="1"/>
</dbReference>
<dbReference type="PANTHER" id="PTHR33604">
    <property type="entry name" value="OSJNBA0004B13.7 PROTEIN"/>
    <property type="match status" value="1"/>
</dbReference>
<dbReference type="EMBL" id="ML977187">
    <property type="protein sequence ID" value="KAF1982213.1"/>
    <property type="molecule type" value="Genomic_DNA"/>
</dbReference>
<keyword evidence="2" id="KW-1133">Transmembrane helix</keyword>
<sequence length="900" mass="99629">MTEGGGQRHRLRGGGSDPANMILPTRPFLNDEELGKRDDDHKPGLGSPIRAWIRPWRYRKRRLLTGLLVVVLLWLFIYNIPTDLGPSRVGIRRPMMTKEGLRPLAAGDVVDKTAGTAPPREADDGAAGMESQHYYNGLIKFYKLASSLHAISRTQGYRRVNRNVLFAASNLKSVANLIPLACAMAEADRNYVHMVLLGRDNIPLETIQEINGVNLGTCNIFWHDARPDFAEYSSERRAEATVSAALGHIDGFMHPQVIIMDDSNQEDAFFTRGLRSKASILDHPIIEVPKGRADDFMWISRLEASSLRAWHKATIDIHVHAPAGSSGSLIRMLQSLEAADYAGLSPPRLTIELPADIDPFTKMYLNKMFWPPKDYRHPLQQNQLVVRHRIAHNRVSQEEASIRFLESFYPTSAGDSHVLLLSPQAQLSPLFYQYVKYTLLEYKYATGFNLGIDAQWLAGISLTTPSTWLNGSKVFAVPTLDNMRGENFEDTLHTGPENPNTSPPFLWQAPDSDAALYFGDKWIELHSYLSHRITTHQAATKSKNKPNPKEKLISDSKPGWTEYMLELMRARGYGMLYPGSTHNHEGLPSNTFVTIHDDLYTPPEEFKHSVSERDTNDAEATSPPIPPQDEPFTAPAHPSSVPKSETPEHPLLTQSQPLHAILPFRGALPSLPQLPLLSWNGITLSQDESIGLALDYAEELSVTVGYCLASSDKSRRRKVYAQDARDLFCDGNEEYEDVHPPPQSEKETEEQERLLRAANRGGHGPLGSGEGDSSITRILKVEKGEEGDEESLKEKVERGTKRGPSVGHSMSMGPSGPQVAEPVVEPVAKVVDGEQVPVVGGKKITVEEKEKEKAPVKAKAKDEDEAIPPVKKGKGGVKAKPGPVGKEAGPAEQKAKKDKA</sequence>
<evidence type="ECO:0000256" key="1">
    <source>
        <dbReference type="SAM" id="MobiDB-lite"/>
    </source>
</evidence>
<feature type="region of interest" description="Disordered" evidence="1">
    <location>
        <begin position="1"/>
        <end position="42"/>
    </location>
</feature>
<feature type="region of interest" description="Disordered" evidence="1">
    <location>
        <begin position="606"/>
        <end position="650"/>
    </location>
</feature>
<gene>
    <name evidence="3" type="ORF">K402DRAFT_397805</name>
</gene>
<evidence type="ECO:0000313" key="4">
    <source>
        <dbReference type="Proteomes" id="UP000800041"/>
    </source>
</evidence>
<feature type="region of interest" description="Disordered" evidence="1">
    <location>
        <begin position="107"/>
        <end position="127"/>
    </location>
</feature>
<feature type="compositionally biased region" description="Basic and acidic residues" evidence="1">
    <location>
        <begin position="33"/>
        <end position="42"/>
    </location>
</feature>
<feature type="region of interest" description="Disordered" evidence="1">
    <location>
        <begin position="731"/>
        <end position="752"/>
    </location>
</feature>
<keyword evidence="2" id="KW-0812">Transmembrane</keyword>
<accession>A0A6G1GMM5</accession>
<dbReference type="Proteomes" id="UP000800041">
    <property type="component" value="Unassembled WGS sequence"/>
</dbReference>
<name>A0A6G1GMM5_9PEZI</name>
<reference evidence="3" key="1">
    <citation type="journal article" date="2020" name="Stud. Mycol.">
        <title>101 Dothideomycetes genomes: a test case for predicting lifestyles and emergence of pathogens.</title>
        <authorList>
            <person name="Haridas S."/>
            <person name="Albert R."/>
            <person name="Binder M."/>
            <person name="Bloem J."/>
            <person name="Labutti K."/>
            <person name="Salamov A."/>
            <person name="Andreopoulos B."/>
            <person name="Baker S."/>
            <person name="Barry K."/>
            <person name="Bills G."/>
            <person name="Bluhm B."/>
            <person name="Cannon C."/>
            <person name="Castanera R."/>
            <person name="Culley D."/>
            <person name="Daum C."/>
            <person name="Ezra D."/>
            <person name="Gonzalez J."/>
            <person name="Henrissat B."/>
            <person name="Kuo A."/>
            <person name="Liang C."/>
            <person name="Lipzen A."/>
            <person name="Lutzoni F."/>
            <person name="Magnuson J."/>
            <person name="Mondo S."/>
            <person name="Nolan M."/>
            <person name="Ohm R."/>
            <person name="Pangilinan J."/>
            <person name="Park H.-J."/>
            <person name="Ramirez L."/>
            <person name="Alfaro M."/>
            <person name="Sun H."/>
            <person name="Tritt A."/>
            <person name="Yoshinaga Y."/>
            <person name="Zwiers L.-H."/>
            <person name="Turgeon B."/>
            <person name="Goodwin S."/>
            <person name="Spatafora J."/>
            <person name="Crous P."/>
            <person name="Grigoriev I."/>
        </authorList>
    </citation>
    <scope>NUCLEOTIDE SEQUENCE</scope>
    <source>
        <strain evidence="3">CBS 113979</strain>
    </source>
</reference>
<organism evidence="3 4">
    <name type="scientific">Aulographum hederae CBS 113979</name>
    <dbReference type="NCBI Taxonomy" id="1176131"/>
    <lineage>
        <taxon>Eukaryota</taxon>
        <taxon>Fungi</taxon>
        <taxon>Dikarya</taxon>
        <taxon>Ascomycota</taxon>
        <taxon>Pezizomycotina</taxon>
        <taxon>Dothideomycetes</taxon>
        <taxon>Pleosporomycetidae</taxon>
        <taxon>Aulographales</taxon>
        <taxon>Aulographaceae</taxon>
    </lineage>
</organism>
<proteinExistence type="predicted"/>
<feature type="compositionally biased region" description="Basic and acidic residues" evidence="1">
    <location>
        <begin position="606"/>
        <end position="616"/>
    </location>
</feature>